<proteinExistence type="predicted"/>
<sequence length="13" mass="1407">MLRLSGRSVTVST</sequence>
<protein>
    <submittedName>
        <fullName evidence="1">Uncharacterized protein</fullName>
    </submittedName>
</protein>
<accession>A0A4Z2EFP2</accession>
<comment type="caution">
    <text evidence="1">The sequence shown here is derived from an EMBL/GenBank/DDBJ whole genome shotgun (WGS) entry which is preliminary data.</text>
</comment>
<reference evidence="1 2" key="1">
    <citation type="submission" date="2019-03" db="EMBL/GenBank/DDBJ databases">
        <title>First draft genome of Liparis tanakae, snailfish: a comprehensive survey of snailfish specific genes.</title>
        <authorList>
            <person name="Kim W."/>
            <person name="Song I."/>
            <person name="Jeong J.-H."/>
            <person name="Kim D."/>
            <person name="Kim S."/>
            <person name="Ryu S."/>
            <person name="Song J.Y."/>
            <person name="Lee S.K."/>
        </authorList>
    </citation>
    <scope>NUCLEOTIDE SEQUENCE [LARGE SCALE GENOMIC DNA]</scope>
    <source>
        <tissue evidence="1">Muscle</tissue>
    </source>
</reference>
<keyword evidence="2" id="KW-1185">Reference proteome</keyword>
<name>A0A4Z2EFP2_9TELE</name>
<dbReference type="Proteomes" id="UP000314294">
    <property type="component" value="Unassembled WGS sequence"/>
</dbReference>
<gene>
    <name evidence="1" type="ORF">EYF80_062505</name>
</gene>
<dbReference type="EMBL" id="SRLO01008423">
    <property type="protein sequence ID" value="TNN27350.1"/>
    <property type="molecule type" value="Genomic_DNA"/>
</dbReference>
<evidence type="ECO:0000313" key="2">
    <source>
        <dbReference type="Proteomes" id="UP000314294"/>
    </source>
</evidence>
<evidence type="ECO:0000313" key="1">
    <source>
        <dbReference type="EMBL" id="TNN27350.1"/>
    </source>
</evidence>
<organism evidence="1 2">
    <name type="scientific">Liparis tanakae</name>
    <name type="common">Tanaka's snailfish</name>
    <dbReference type="NCBI Taxonomy" id="230148"/>
    <lineage>
        <taxon>Eukaryota</taxon>
        <taxon>Metazoa</taxon>
        <taxon>Chordata</taxon>
        <taxon>Craniata</taxon>
        <taxon>Vertebrata</taxon>
        <taxon>Euteleostomi</taxon>
        <taxon>Actinopterygii</taxon>
        <taxon>Neopterygii</taxon>
        <taxon>Teleostei</taxon>
        <taxon>Neoteleostei</taxon>
        <taxon>Acanthomorphata</taxon>
        <taxon>Eupercaria</taxon>
        <taxon>Perciformes</taxon>
        <taxon>Cottioidei</taxon>
        <taxon>Cottales</taxon>
        <taxon>Liparidae</taxon>
        <taxon>Liparis</taxon>
    </lineage>
</organism>